<dbReference type="Gene3D" id="3.80.10.10">
    <property type="entry name" value="Ribonuclease Inhibitor"/>
    <property type="match status" value="1"/>
</dbReference>
<keyword evidence="2" id="KW-1185">Reference proteome</keyword>
<accession>A0AAD7FUJ9</accession>
<dbReference type="EMBL" id="JARKIF010000005">
    <property type="protein sequence ID" value="KAJ7638715.1"/>
    <property type="molecule type" value="Genomic_DNA"/>
</dbReference>
<evidence type="ECO:0000313" key="1">
    <source>
        <dbReference type="EMBL" id="KAJ7638715.1"/>
    </source>
</evidence>
<proteinExistence type="predicted"/>
<sequence>MRFFSDPPRSMGQPHQIFIVARVGLRDGGARYRCVGAYHHQWCYGRLPLRAARRFMTLVKHKDNAAIVKDELRAMEAQDPDAKVPCPYSTFLVASAFCVDLEPPVFEASGVAFSNSVLPATMGSADGANKEGITVFDITDPTNPSYCFVSTVGLDCQVRVPKRVPLSAEQYARAYYPVSNENKTYDNEEEAERARLIEENVQETIDTLRGERLMTLDVLAEAWPHEYMHPKSPPAVDDTARVSDLPNLAELSLGPAVEYSLQDADTGELEGLVWLPGKAASIRVILARQKPFPDSGLSLLARVIEDDATSDKTSMDISGLSLSDDQIISLLASSENTHLEFLNLSHNSSITINGLRRILSGSKLRRLTLLNTSISNDDILQLLSKEPELFYTLEALVHPVFLSWPKPAELPNNFSYMSVTKFRSACASLIDLLGPMVDDENPVAAHEMVGSTLVPQVAFSSGVRAEGHSWGQRHVHCFPALTQKPFQASKWIFAANFGLQVLNPAAARFGFVYVPPTQQEEVEFKGLGEFLEAMVADGRPPPSESAVEKLEEILTAWEAKGAKPWSLEDFKPFVSMFFTMVRMRNFC</sequence>
<dbReference type="Proteomes" id="UP001221142">
    <property type="component" value="Unassembled WGS sequence"/>
</dbReference>
<reference evidence="1" key="1">
    <citation type="submission" date="2023-03" db="EMBL/GenBank/DDBJ databases">
        <title>Massive genome expansion in bonnet fungi (Mycena s.s.) driven by repeated elements and novel gene families across ecological guilds.</title>
        <authorList>
            <consortium name="Lawrence Berkeley National Laboratory"/>
            <person name="Harder C.B."/>
            <person name="Miyauchi S."/>
            <person name="Viragh M."/>
            <person name="Kuo A."/>
            <person name="Thoen E."/>
            <person name="Andreopoulos B."/>
            <person name="Lu D."/>
            <person name="Skrede I."/>
            <person name="Drula E."/>
            <person name="Henrissat B."/>
            <person name="Morin E."/>
            <person name="Kohler A."/>
            <person name="Barry K."/>
            <person name="LaButti K."/>
            <person name="Morin E."/>
            <person name="Salamov A."/>
            <person name="Lipzen A."/>
            <person name="Mereny Z."/>
            <person name="Hegedus B."/>
            <person name="Baldrian P."/>
            <person name="Stursova M."/>
            <person name="Weitz H."/>
            <person name="Taylor A."/>
            <person name="Grigoriev I.V."/>
            <person name="Nagy L.G."/>
            <person name="Martin F."/>
            <person name="Kauserud H."/>
        </authorList>
    </citation>
    <scope>NUCLEOTIDE SEQUENCE</scope>
    <source>
        <strain evidence="1">9284</strain>
    </source>
</reference>
<organism evidence="1 2">
    <name type="scientific">Roridomyces roridus</name>
    <dbReference type="NCBI Taxonomy" id="1738132"/>
    <lineage>
        <taxon>Eukaryota</taxon>
        <taxon>Fungi</taxon>
        <taxon>Dikarya</taxon>
        <taxon>Basidiomycota</taxon>
        <taxon>Agaricomycotina</taxon>
        <taxon>Agaricomycetes</taxon>
        <taxon>Agaricomycetidae</taxon>
        <taxon>Agaricales</taxon>
        <taxon>Marasmiineae</taxon>
        <taxon>Mycenaceae</taxon>
        <taxon>Roridomyces</taxon>
    </lineage>
</organism>
<name>A0AAD7FUJ9_9AGAR</name>
<dbReference type="SUPFAM" id="SSF52047">
    <property type="entry name" value="RNI-like"/>
    <property type="match status" value="1"/>
</dbReference>
<gene>
    <name evidence="1" type="ORF">FB45DRAFT_1054961</name>
</gene>
<dbReference type="AlphaFoldDB" id="A0AAD7FUJ9"/>
<protein>
    <submittedName>
        <fullName evidence="1">Uncharacterized protein</fullName>
    </submittedName>
</protein>
<dbReference type="InterPro" id="IPR032675">
    <property type="entry name" value="LRR_dom_sf"/>
</dbReference>
<comment type="caution">
    <text evidence="1">The sequence shown here is derived from an EMBL/GenBank/DDBJ whole genome shotgun (WGS) entry which is preliminary data.</text>
</comment>
<evidence type="ECO:0000313" key="2">
    <source>
        <dbReference type="Proteomes" id="UP001221142"/>
    </source>
</evidence>